<sequence>MTSAQLQQWMTYPEQLNQETLGQLREAVVKYPYFQTAWLLYLKNLYGENNGSFGTELRKAIPYVADRTMLFRLTEGARYALQVQAAPEASASDEADEGGDRTLTLINAFLAQEPAEQEHPAPVGKLDYAMDYTAYLLQEDGPGEEEKTPAGTPPLRGQDLIDNFIQGKSEVSPAFREEEAASPRDIAPASEASCQEEGMDESCFTETLAKIYIKQHRYEKALEIIKKLSLNYPKKNAYFADQIRFLEKLIINANSK</sequence>
<reference evidence="1" key="1">
    <citation type="journal article" date="2021" name="PeerJ">
        <title>Extensive microbial diversity within the chicken gut microbiome revealed by metagenomics and culture.</title>
        <authorList>
            <person name="Gilroy R."/>
            <person name="Ravi A."/>
            <person name="Getino M."/>
            <person name="Pursley I."/>
            <person name="Horton D.L."/>
            <person name="Alikhan N.F."/>
            <person name="Baker D."/>
            <person name="Gharbi K."/>
            <person name="Hall N."/>
            <person name="Watson M."/>
            <person name="Adriaenssens E.M."/>
            <person name="Foster-Nyarko E."/>
            <person name="Jarju S."/>
            <person name="Secka A."/>
            <person name="Antonio M."/>
            <person name="Oren A."/>
            <person name="Chaudhuri R.R."/>
            <person name="La Ragione R."/>
            <person name="Hildebrand F."/>
            <person name="Pallen M.J."/>
        </authorList>
    </citation>
    <scope>NUCLEOTIDE SEQUENCE</scope>
    <source>
        <strain evidence="1">B3-3758</strain>
    </source>
</reference>
<comment type="caution">
    <text evidence="1">The sequence shown here is derived from an EMBL/GenBank/DDBJ whole genome shotgun (WGS) entry which is preliminary data.</text>
</comment>
<dbReference type="AlphaFoldDB" id="A0A9E2KEA2"/>
<proteinExistence type="predicted"/>
<name>A0A9E2KEA2_9BACE</name>
<evidence type="ECO:0000313" key="1">
    <source>
        <dbReference type="EMBL" id="MBU3812922.1"/>
    </source>
</evidence>
<organism evidence="1 2">
    <name type="scientific">Candidatus Bacteroides intestinipullorum</name>
    <dbReference type="NCBI Taxonomy" id="2838471"/>
    <lineage>
        <taxon>Bacteria</taxon>
        <taxon>Pseudomonadati</taxon>
        <taxon>Bacteroidota</taxon>
        <taxon>Bacteroidia</taxon>
        <taxon>Bacteroidales</taxon>
        <taxon>Bacteroidaceae</taxon>
        <taxon>Bacteroides</taxon>
    </lineage>
</organism>
<gene>
    <name evidence="1" type="ORF">H9791_00220</name>
</gene>
<evidence type="ECO:0000313" key="2">
    <source>
        <dbReference type="Proteomes" id="UP000824236"/>
    </source>
</evidence>
<dbReference type="EMBL" id="JAHLFO010000001">
    <property type="protein sequence ID" value="MBU3812922.1"/>
    <property type="molecule type" value="Genomic_DNA"/>
</dbReference>
<accession>A0A9E2KEA2</accession>
<dbReference type="Proteomes" id="UP000824236">
    <property type="component" value="Unassembled WGS sequence"/>
</dbReference>
<protein>
    <submittedName>
        <fullName evidence="1">Tetratricopeptide repeat protein</fullName>
    </submittedName>
</protein>
<reference evidence="1" key="2">
    <citation type="submission" date="2021-04" db="EMBL/GenBank/DDBJ databases">
        <authorList>
            <person name="Gilroy R."/>
        </authorList>
    </citation>
    <scope>NUCLEOTIDE SEQUENCE</scope>
    <source>
        <strain evidence="1">B3-3758</strain>
    </source>
</reference>